<dbReference type="Pfam" id="PF01381">
    <property type="entry name" value="HTH_3"/>
    <property type="match status" value="1"/>
</dbReference>
<dbReference type="InterPro" id="IPR010982">
    <property type="entry name" value="Lambda_DNA-bd_dom_sf"/>
</dbReference>
<proteinExistence type="predicted"/>
<dbReference type="SMART" id="SM00530">
    <property type="entry name" value="HTH_XRE"/>
    <property type="match status" value="1"/>
</dbReference>
<accession>X1GRW7</accession>
<dbReference type="AlphaFoldDB" id="X1GRW7"/>
<sequence>GVSLKKVEEATGISNAYLSQLETGKRRRLPNPLRLKALADYYNVSIQQLLEKAGYYEEGDIQETKEQKIEKAFLHVLSDPAFKYGIQLKDKYDLDVKRFIVEMYEKLTKKKLVD</sequence>
<dbReference type="InterPro" id="IPR001387">
    <property type="entry name" value="Cro/C1-type_HTH"/>
</dbReference>
<dbReference type="SUPFAM" id="SSF47413">
    <property type="entry name" value="lambda repressor-like DNA-binding domains"/>
    <property type="match status" value="1"/>
</dbReference>
<comment type="caution">
    <text evidence="2">The sequence shown here is derived from an EMBL/GenBank/DDBJ whole genome shotgun (WGS) entry which is preliminary data.</text>
</comment>
<name>X1GRW7_9ZZZZ</name>
<dbReference type="EMBL" id="BARU01012736">
    <property type="protein sequence ID" value="GAH44364.1"/>
    <property type="molecule type" value="Genomic_DNA"/>
</dbReference>
<dbReference type="CDD" id="cd00093">
    <property type="entry name" value="HTH_XRE"/>
    <property type="match status" value="1"/>
</dbReference>
<feature type="non-terminal residue" evidence="2">
    <location>
        <position position="1"/>
    </location>
</feature>
<protein>
    <recommendedName>
        <fullName evidence="1">HTH cro/C1-type domain-containing protein</fullName>
    </recommendedName>
</protein>
<dbReference type="PROSITE" id="PS50943">
    <property type="entry name" value="HTH_CROC1"/>
    <property type="match status" value="1"/>
</dbReference>
<feature type="domain" description="HTH cro/C1-type" evidence="1">
    <location>
        <begin position="1"/>
        <end position="49"/>
    </location>
</feature>
<evidence type="ECO:0000259" key="1">
    <source>
        <dbReference type="PROSITE" id="PS50943"/>
    </source>
</evidence>
<dbReference type="GO" id="GO:0003677">
    <property type="term" value="F:DNA binding"/>
    <property type="evidence" value="ECO:0007669"/>
    <property type="project" value="InterPro"/>
</dbReference>
<dbReference type="Gene3D" id="1.10.260.40">
    <property type="entry name" value="lambda repressor-like DNA-binding domains"/>
    <property type="match status" value="1"/>
</dbReference>
<evidence type="ECO:0000313" key="2">
    <source>
        <dbReference type="EMBL" id="GAH44364.1"/>
    </source>
</evidence>
<gene>
    <name evidence="2" type="ORF">S03H2_23343</name>
</gene>
<organism evidence="2">
    <name type="scientific">marine sediment metagenome</name>
    <dbReference type="NCBI Taxonomy" id="412755"/>
    <lineage>
        <taxon>unclassified sequences</taxon>
        <taxon>metagenomes</taxon>
        <taxon>ecological metagenomes</taxon>
    </lineage>
</organism>
<reference evidence="2" key="1">
    <citation type="journal article" date="2014" name="Front. Microbiol.">
        <title>High frequency of phylogenetically diverse reductive dehalogenase-homologous genes in deep subseafloor sedimentary metagenomes.</title>
        <authorList>
            <person name="Kawai M."/>
            <person name="Futagami T."/>
            <person name="Toyoda A."/>
            <person name="Takaki Y."/>
            <person name="Nishi S."/>
            <person name="Hori S."/>
            <person name="Arai W."/>
            <person name="Tsubouchi T."/>
            <person name="Morono Y."/>
            <person name="Uchiyama I."/>
            <person name="Ito T."/>
            <person name="Fujiyama A."/>
            <person name="Inagaki F."/>
            <person name="Takami H."/>
        </authorList>
    </citation>
    <scope>NUCLEOTIDE SEQUENCE</scope>
    <source>
        <strain evidence="2">Expedition CK06-06</strain>
    </source>
</reference>